<protein>
    <submittedName>
        <fullName evidence="1">Uncharacterized protein</fullName>
    </submittedName>
</protein>
<name>A0A4Y7TEI2_COPMI</name>
<accession>A0A4Y7TEI2</accession>
<organism evidence="1 2">
    <name type="scientific">Coprinellus micaceus</name>
    <name type="common">Glistening ink-cap mushroom</name>
    <name type="synonym">Coprinus micaceus</name>
    <dbReference type="NCBI Taxonomy" id="71717"/>
    <lineage>
        <taxon>Eukaryota</taxon>
        <taxon>Fungi</taxon>
        <taxon>Dikarya</taxon>
        <taxon>Basidiomycota</taxon>
        <taxon>Agaricomycotina</taxon>
        <taxon>Agaricomycetes</taxon>
        <taxon>Agaricomycetidae</taxon>
        <taxon>Agaricales</taxon>
        <taxon>Agaricineae</taxon>
        <taxon>Psathyrellaceae</taxon>
        <taxon>Coprinellus</taxon>
    </lineage>
</organism>
<dbReference type="AlphaFoldDB" id="A0A4Y7TEI2"/>
<sequence length="158" mass="18124">MYLILSLSRTPQCQYPAYHYSPLSSESLSAAIPGLVHCLFPVAPTSTFLSIRRLVQLGLPSPRRLLLIIDFASRLLFDQWTRKAPPHSPSFAAHFAQFHHSPSHFSGRFFPLYRSGIFVAIISLRFVAHLWNSPYSFAFLHRSPLYHNRLLGYKFAHL</sequence>
<gene>
    <name evidence="1" type="ORF">FA13DRAFT_1732250</name>
</gene>
<dbReference type="EMBL" id="QPFP01000017">
    <property type="protein sequence ID" value="TEB31972.1"/>
    <property type="molecule type" value="Genomic_DNA"/>
</dbReference>
<evidence type="ECO:0000313" key="1">
    <source>
        <dbReference type="EMBL" id="TEB31972.1"/>
    </source>
</evidence>
<evidence type="ECO:0000313" key="2">
    <source>
        <dbReference type="Proteomes" id="UP000298030"/>
    </source>
</evidence>
<proteinExistence type="predicted"/>
<keyword evidence="2" id="KW-1185">Reference proteome</keyword>
<dbReference type="Proteomes" id="UP000298030">
    <property type="component" value="Unassembled WGS sequence"/>
</dbReference>
<reference evidence="1 2" key="1">
    <citation type="journal article" date="2019" name="Nat. Ecol. Evol.">
        <title>Megaphylogeny resolves global patterns of mushroom evolution.</title>
        <authorList>
            <person name="Varga T."/>
            <person name="Krizsan K."/>
            <person name="Foldi C."/>
            <person name="Dima B."/>
            <person name="Sanchez-Garcia M."/>
            <person name="Sanchez-Ramirez S."/>
            <person name="Szollosi G.J."/>
            <person name="Szarkandi J.G."/>
            <person name="Papp V."/>
            <person name="Albert L."/>
            <person name="Andreopoulos W."/>
            <person name="Angelini C."/>
            <person name="Antonin V."/>
            <person name="Barry K.W."/>
            <person name="Bougher N.L."/>
            <person name="Buchanan P."/>
            <person name="Buyck B."/>
            <person name="Bense V."/>
            <person name="Catcheside P."/>
            <person name="Chovatia M."/>
            <person name="Cooper J."/>
            <person name="Damon W."/>
            <person name="Desjardin D."/>
            <person name="Finy P."/>
            <person name="Geml J."/>
            <person name="Haridas S."/>
            <person name="Hughes K."/>
            <person name="Justo A."/>
            <person name="Karasinski D."/>
            <person name="Kautmanova I."/>
            <person name="Kiss B."/>
            <person name="Kocsube S."/>
            <person name="Kotiranta H."/>
            <person name="LaButti K.M."/>
            <person name="Lechner B.E."/>
            <person name="Liimatainen K."/>
            <person name="Lipzen A."/>
            <person name="Lukacs Z."/>
            <person name="Mihaltcheva S."/>
            <person name="Morgado L.N."/>
            <person name="Niskanen T."/>
            <person name="Noordeloos M.E."/>
            <person name="Ohm R.A."/>
            <person name="Ortiz-Santana B."/>
            <person name="Ovrebo C."/>
            <person name="Racz N."/>
            <person name="Riley R."/>
            <person name="Savchenko A."/>
            <person name="Shiryaev A."/>
            <person name="Soop K."/>
            <person name="Spirin V."/>
            <person name="Szebenyi C."/>
            <person name="Tomsovsky M."/>
            <person name="Tulloss R.E."/>
            <person name="Uehling J."/>
            <person name="Grigoriev I.V."/>
            <person name="Vagvolgyi C."/>
            <person name="Papp T."/>
            <person name="Martin F.M."/>
            <person name="Miettinen O."/>
            <person name="Hibbett D.S."/>
            <person name="Nagy L.G."/>
        </authorList>
    </citation>
    <scope>NUCLEOTIDE SEQUENCE [LARGE SCALE GENOMIC DNA]</scope>
    <source>
        <strain evidence="1 2">FP101781</strain>
    </source>
</reference>
<comment type="caution">
    <text evidence="1">The sequence shown here is derived from an EMBL/GenBank/DDBJ whole genome shotgun (WGS) entry which is preliminary data.</text>
</comment>